<name>A0ABN4TRD8_9BURK</name>
<gene>
    <name evidence="1" type="ORF">BKK80_29490</name>
</gene>
<protein>
    <submittedName>
        <fullName evidence="1">Uncharacterized protein</fullName>
    </submittedName>
</protein>
<keyword evidence="2" id="KW-1185">Reference proteome</keyword>
<proteinExistence type="predicted"/>
<evidence type="ECO:0000313" key="1">
    <source>
        <dbReference type="EMBL" id="AOZ09832.1"/>
    </source>
</evidence>
<dbReference type="Proteomes" id="UP000177515">
    <property type="component" value="Chromosome 2"/>
</dbReference>
<dbReference type="EMBL" id="CP017755">
    <property type="protein sequence ID" value="AOZ09832.1"/>
    <property type="molecule type" value="Genomic_DNA"/>
</dbReference>
<reference evidence="1 2" key="1">
    <citation type="submission" date="2016-10" db="EMBL/GenBank/DDBJ databases">
        <title>Complete genome sequences of three Cupriavidus strains isolated from various Malaysian environments.</title>
        <authorList>
            <person name="Abdullah A.A.-A."/>
            <person name="Shafie N.A.H."/>
            <person name="Lau N.S."/>
        </authorList>
    </citation>
    <scope>NUCLEOTIDE SEQUENCE [LARGE SCALE GENOMIC DNA]</scope>
    <source>
        <strain evidence="1 2">USMAA1020</strain>
    </source>
</reference>
<evidence type="ECO:0000313" key="2">
    <source>
        <dbReference type="Proteomes" id="UP000177515"/>
    </source>
</evidence>
<organism evidence="1 2">
    <name type="scientific">Cupriavidus malaysiensis</name>
    <dbReference type="NCBI Taxonomy" id="367825"/>
    <lineage>
        <taxon>Bacteria</taxon>
        <taxon>Pseudomonadati</taxon>
        <taxon>Pseudomonadota</taxon>
        <taxon>Betaproteobacteria</taxon>
        <taxon>Burkholderiales</taxon>
        <taxon>Burkholderiaceae</taxon>
        <taxon>Cupriavidus</taxon>
    </lineage>
</organism>
<dbReference type="RefSeq" id="WP_071072368.1">
    <property type="nucleotide sequence ID" value="NZ_CP017755.1"/>
</dbReference>
<sequence>MSSDHPDHFPRIQVLWNRREALSRSEWEELYRRVMDALAGYRPREAGALGDPLPDLCHQFFVERVMPGRGSNGPEHAGALRLYFRHFLLDLLRAAGTVGEPVDDNLQCEPGSAEAQRTALQRFGLSLDAARDAAAAFVATLSEDMLMLLRFCGCGDAAVSSFADRIASAHYRSGQLGLVHRRRSDKEGAGRQLASAAHRGTLIERWVMRTLGRGAAPAELDPGDAGDVGAAQALLDILCAVALAGQNPAAIDPTPA</sequence>
<accession>A0ABN4TRD8</accession>